<dbReference type="OrthoDB" id="1610519at2759"/>
<dbReference type="Gene3D" id="4.10.280.10">
    <property type="entry name" value="Helix-loop-helix DNA-binding domain"/>
    <property type="match status" value="1"/>
</dbReference>
<dbReference type="PANTHER" id="PTHR45914">
    <property type="entry name" value="TRANSCRIPTION FACTOR HEC3-RELATED"/>
    <property type="match status" value="1"/>
</dbReference>
<name>A0A9Q0R3D1_9MAGN</name>
<evidence type="ECO:0000256" key="4">
    <source>
        <dbReference type="ARBA" id="ARBA00023242"/>
    </source>
</evidence>
<keyword evidence="7" id="KW-1185">Reference proteome</keyword>
<dbReference type="EMBL" id="JAMYWD010000001">
    <property type="protein sequence ID" value="KAJ4981569.1"/>
    <property type="molecule type" value="Genomic_DNA"/>
</dbReference>
<gene>
    <name evidence="6" type="ORF">NE237_032406</name>
</gene>
<feature type="domain" description="BHLH" evidence="5">
    <location>
        <begin position="208"/>
        <end position="257"/>
    </location>
</feature>
<organism evidence="6 7">
    <name type="scientific">Protea cynaroides</name>
    <dbReference type="NCBI Taxonomy" id="273540"/>
    <lineage>
        <taxon>Eukaryota</taxon>
        <taxon>Viridiplantae</taxon>
        <taxon>Streptophyta</taxon>
        <taxon>Embryophyta</taxon>
        <taxon>Tracheophyta</taxon>
        <taxon>Spermatophyta</taxon>
        <taxon>Magnoliopsida</taxon>
        <taxon>Proteales</taxon>
        <taxon>Proteaceae</taxon>
        <taxon>Protea</taxon>
    </lineage>
</organism>
<dbReference type="PANTHER" id="PTHR45914:SF24">
    <property type="entry name" value="BHLH DOMAIN-CONTAINING PROTEIN"/>
    <property type="match status" value="1"/>
</dbReference>
<dbReference type="PROSITE" id="PS50888">
    <property type="entry name" value="BHLH"/>
    <property type="match status" value="1"/>
</dbReference>
<protein>
    <recommendedName>
        <fullName evidence="5">BHLH domain-containing protein</fullName>
    </recommendedName>
</protein>
<reference evidence="6" key="1">
    <citation type="journal article" date="2023" name="Plant J.">
        <title>The genome of the king protea, Protea cynaroides.</title>
        <authorList>
            <person name="Chang J."/>
            <person name="Duong T.A."/>
            <person name="Schoeman C."/>
            <person name="Ma X."/>
            <person name="Roodt D."/>
            <person name="Barker N."/>
            <person name="Li Z."/>
            <person name="Van de Peer Y."/>
            <person name="Mizrachi E."/>
        </authorList>
    </citation>
    <scope>NUCLEOTIDE SEQUENCE</scope>
    <source>
        <tissue evidence="6">Young leaves</tissue>
    </source>
</reference>
<dbReference type="SMART" id="SM00353">
    <property type="entry name" value="HLH"/>
    <property type="match status" value="1"/>
</dbReference>
<dbReference type="InterPro" id="IPR036638">
    <property type="entry name" value="HLH_DNA-bd_sf"/>
</dbReference>
<evidence type="ECO:0000313" key="6">
    <source>
        <dbReference type="EMBL" id="KAJ4981569.1"/>
    </source>
</evidence>
<dbReference type="InterPro" id="IPR045843">
    <property type="entry name" value="IND-like"/>
</dbReference>
<dbReference type="SUPFAM" id="SSF47459">
    <property type="entry name" value="HLH, helix-loop-helix DNA-binding domain"/>
    <property type="match status" value="1"/>
</dbReference>
<comment type="subcellular location">
    <subcellularLocation>
        <location evidence="1">Nucleus</location>
    </subcellularLocation>
</comment>
<evidence type="ECO:0000256" key="2">
    <source>
        <dbReference type="ARBA" id="ARBA00023015"/>
    </source>
</evidence>
<keyword evidence="2" id="KW-0805">Transcription regulation</keyword>
<accession>A0A9Q0R3D1</accession>
<evidence type="ECO:0000256" key="1">
    <source>
        <dbReference type="ARBA" id="ARBA00004123"/>
    </source>
</evidence>
<keyword evidence="4" id="KW-0539">Nucleus</keyword>
<dbReference type="Pfam" id="PF00010">
    <property type="entry name" value="HLH"/>
    <property type="match status" value="1"/>
</dbReference>
<sequence>MKRNLATRFIAEGSGDSDHHLHYSFHDQTNGDGCFYTDAGLSFQAVSNVNLQQTPFHAFHGTSDYPIGPTLLGLPFVPTSDPLAFQQMTPYSIQVDQRLKSLPLYPEKIITPKQEAVNEGDRFDFRSQLSCQPLMICNSSFRQLPVLPSPNQVTVHENQHDPNSFHLWPSSSLTSSWTVEAVMRNLNLPLLNTASFPALQQQKPQVMPPLMTQSMLARMRRKKISDKTRCLQKLLPWEKKMDMATMLEEVYKYIKFLQAQLSVLQSMPSESSFTSQTPANLGGCTGLERLNRQQLLQVLVNSPVVQTKLYSEGRCVVSLEQLLLVKQITDQTRVFQQQGLFFSR</sequence>
<dbReference type="GO" id="GO:0046983">
    <property type="term" value="F:protein dimerization activity"/>
    <property type="evidence" value="ECO:0007669"/>
    <property type="project" value="InterPro"/>
</dbReference>
<keyword evidence="3" id="KW-0804">Transcription</keyword>
<dbReference type="InterPro" id="IPR011598">
    <property type="entry name" value="bHLH_dom"/>
</dbReference>
<dbReference type="Proteomes" id="UP001141806">
    <property type="component" value="Unassembled WGS sequence"/>
</dbReference>
<dbReference type="GO" id="GO:0005634">
    <property type="term" value="C:nucleus"/>
    <property type="evidence" value="ECO:0007669"/>
    <property type="project" value="UniProtKB-SubCell"/>
</dbReference>
<dbReference type="CDD" id="cd11393">
    <property type="entry name" value="bHLH_AtbHLH_like"/>
    <property type="match status" value="1"/>
</dbReference>
<evidence type="ECO:0000313" key="7">
    <source>
        <dbReference type="Proteomes" id="UP001141806"/>
    </source>
</evidence>
<evidence type="ECO:0000259" key="5">
    <source>
        <dbReference type="PROSITE" id="PS50888"/>
    </source>
</evidence>
<comment type="caution">
    <text evidence="6">The sequence shown here is derived from an EMBL/GenBank/DDBJ whole genome shotgun (WGS) entry which is preliminary data.</text>
</comment>
<dbReference type="InterPro" id="IPR045239">
    <property type="entry name" value="bHLH95_bHLH"/>
</dbReference>
<proteinExistence type="predicted"/>
<evidence type="ECO:0000256" key="3">
    <source>
        <dbReference type="ARBA" id="ARBA00023163"/>
    </source>
</evidence>
<dbReference type="AlphaFoldDB" id="A0A9Q0R3D1"/>
<dbReference type="GO" id="GO:0003700">
    <property type="term" value="F:DNA-binding transcription factor activity"/>
    <property type="evidence" value="ECO:0007669"/>
    <property type="project" value="InterPro"/>
</dbReference>